<feature type="transmembrane region" description="Helical" evidence="7">
    <location>
        <begin position="92"/>
        <end position="113"/>
    </location>
</feature>
<evidence type="ECO:0000256" key="3">
    <source>
        <dbReference type="ARBA" id="ARBA00022692"/>
    </source>
</evidence>
<feature type="transmembrane region" description="Helical" evidence="7">
    <location>
        <begin position="66"/>
        <end position="86"/>
    </location>
</feature>
<name>A0ABN1B6J0_9ACTN</name>
<comment type="caution">
    <text evidence="9">The sequence shown here is derived from an EMBL/GenBank/DDBJ whole genome shotgun (WGS) entry which is preliminary data.</text>
</comment>
<evidence type="ECO:0000256" key="4">
    <source>
        <dbReference type="ARBA" id="ARBA00022989"/>
    </source>
</evidence>
<proteinExistence type="predicted"/>
<evidence type="ECO:0000256" key="2">
    <source>
        <dbReference type="ARBA" id="ARBA00022448"/>
    </source>
</evidence>
<evidence type="ECO:0000256" key="1">
    <source>
        <dbReference type="ARBA" id="ARBA00004651"/>
    </source>
</evidence>
<feature type="transmembrane region" description="Helical" evidence="7">
    <location>
        <begin position="125"/>
        <end position="144"/>
    </location>
</feature>
<feature type="transmembrane region" description="Helical" evidence="7">
    <location>
        <begin position="406"/>
        <end position="429"/>
    </location>
</feature>
<evidence type="ECO:0000256" key="7">
    <source>
        <dbReference type="SAM" id="Phobius"/>
    </source>
</evidence>
<keyword evidence="6" id="KW-0046">Antibiotic resistance</keyword>
<dbReference type="PANTHER" id="PTHR42718">
    <property type="entry name" value="MAJOR FACILITATOR SUPERFAMILY MULTIDRUG TRANSPORTER MFSC"/>
    <property type="match status" value="1"/>
</dbReference>
<dbReference type="InterPro" id="IPR011701">
    <property type="entry name" value="MFS"/>
</dbReference>
<feature type="transmembrane region" description="Helical" evidence="7">
    <location>
        <begin position="316"/>
        <end position="334"/>
    </location>
</feature>
<keyword evidence="3 7" id="KW-0812">Transmembrane</keyword>
<dbReference type="InterPro" id="IPR036259">
    <property type="entry name" value="MFS_trans_sf"/>
</dbReference>
<evidence type="ECO:0000313" key="9">
    <source>
        <dbReference type="EMBL" id="GAA0491296.1"/>
    </source>
</evidence>
<dbReference type="SUPFAM" id="SSF103473">
    <property type="entry name" value="MFS general substrate transporter"/>
    <property type="match status" value="1"/>
</dbReference>
<protein>
    <submittedName>
        <fullName evidence="9">MFS transporter</fullName>
    </submittedName>
</protein>
<reference evidence="9 10" key="1">
    <citation type="journal article" date="2019" name="Int. J. Syst. Evol. Microbiol.">
        <title>The Global Catalogue of Microorganisms (GCM) 10K type strain sequencing project: providing services to taxonomists for standard genome sequencing and annotation.</title>
        <authorList>
            <consortium name="The Broad Institute Genomics Platform"/>
            <consortium name="The Broad Institute Genome Sequencing Center for Infectious Disease"/>
            <person name="Wu L."/>
            <person name="Ma J."/>
        </authorList>
    </citation>
    <scope>NUCLEOTIDE SEQUENCE [LARGE SCALE GENOMIC DNA]</scope>
    <source>
        <strain evidence="9 10">JCM 4805</strain>
    </source>
</reference>
<feature type="domain" description="Major facilitator superfamily (MFS) profile" evidence="8">
    <location>
        <begin position="1"/>
        <end position="434"/>
    </location>
</feature>
<evidence type="ECO:0000313" key="10">
    <source>
        <dbReference type="Proteomes" id="UP001500909"/>
    </source>
</evidence>
<feature type="transmembrane region" description="Helical" evidence="7">
    <location>
        <begin position="250"/>
        <end position="271"/>
    </location>
</feature>
<keyword evidence="2" id="KW-0813">Transport</keyword>
<evidence type="ECO:0000259" key="8">
    <source>
        <dbReference type="PROSITE" id="PS50850"/>
    </source>
</evidence>
<feature type="transmembrane region" description="Helical" evidence="7">
    <location>
        <begin position="150"/>
        <end position="170"/>
    </location>
</feature>
<dbReference type="Gene3D" id="1.20.1250.20">
    <property type="entry name" value="MFS general substrate transporter like domains"/>
    <property type="match status" value="1"/>
</dbReference>
<dbReference type="Gene3D" id="1.20.1720.10">
    <property type="entry name" value="Multidrug resistance protein D"/>
    <property type="match status" value="1"/>
</dbReference>
<feature type="transmembrane region" description="Helical" evidence="7">
    <location>
        <begin position="208"/>
        <end position="230"/>
    </location>
</feature>
<dbReference type="InterPro" id="IPR020846">
    <property type="entry name" value="MFS_dom"/>
</dbReference>
<feature type="transmembrane region" description="Helical" evidence="7">
    <location>
        <begin position="340"/>
        <end position="369"/>
    </location>
</feature>
<evidence type="ECO:0000256" key="5">
    <source>
        <dbReference type="ARBA" id="ARBA00023136"/>
    </source>
</evidence>
<keyword evidence="4 7" id="KW-1133">Transmembrane helix</keyword>
<dbReference type="Pfam" id="PF07690">
    <property type="entry name" value="MFS_1"/>
    <property type="match status" value="1"/>
</dbReference>
<sequence length="437" mass="44172">MCLGFFMVLLDSSALNVALPRIRAEFAGGLSGLEWTVNGYTIAMAAFLLSGGSIGDRWGARRGFQVSLAGFVVSSAACAVSPSLPALVASRVVQGVAAGGLLPASLAVIAHMYAEPARRAKALTIWGGVSSLALVCGPVVGGALTSAVGWRAIFLINVPVGLLAILLTQLKVAPSPVHGAHLDIRGQIAAVLVVGCGVGALIEGGDRGWASPLTCALLAVAVASLAAFAWIEQRVPHPMLPLSLFTRPRFVAGLAIGALFQFGAYGAQFALSLHLQNVWGLDALGAGLSFVPFAAMWTFASFVLARLVSRTGAKPLLVAGALGAACGAALLVPLGEQPSWSLFVAGSCLLGLGAGLMGPSLPAVVLGALPTHQSGLASGALNALRQVGGAVGIALFGLLLEEYAPGIGLRICLALVAVGFLATVAAVLWSMPRKAAP</sequence>
<organism evidence="9 10">
    <name type="scientific">Streptomyces olivaceiscleroticus</name>
    <dbReference type="NCBI Taxonomy" id="68245"/>
    <lineage>
        <taxon>Bacteria</taxon>
        <taxon>Bacillati</taxon>
        <taxon>Actinomycetota</taxon>
        <taxon>Actinomycetes</taxon>
        <taxon>Kitasatosporales</taxon>
        <taxon>Streptomycetaceae</taxon>
        <taxon>Streptomyces</taxon>
    </lineage>
</organism>
<dbReference type="PANTHER" id="PTHR42718:SF9">
    <property type="entry name" value="MAJOR FACILITATOR SUPERFAMILY MULTIDRUG TRANSPORTER MFSC"/>
    <property type="match status" value="1"/>
</dbReference>
<gene>
    <name evidence="9" type="ORF">GCM10010361_65680</name>
</gene>
<feature type="transmembrane region" description="Helical" evidence="7">
    <location>
        <begin position="381"/>
        <end position="400"/>
    </location>
</feature>
<dbReference type="Proteomes" id="UP001500909">
    <property type="component" value="Unassembled WGS sequence"/>
</dbReference>
<dbReference type="PROSITE" id="PS50850">
    <property type="entry name" value="MFS"/>
    <property type="match status" value="1"/>
</dbReference>
<keyword evidence="10" id="KW-1185">Reference proteome</keyword>
<accession>A0ABN1B6J0</accession>
<feature type="transmembrane region" description="Helical" evidence="7">
    <location>
        <begin position="182"/>
        <end position="202"/>
    </location>
</feature>
<feature type="transmembrane region" description="Helical" evidence="7">
    <location>
        <begin position="283"/>
        <end position="304"/>
    </location>
</feature>
<dbReference type="EMBL" id="BAAABY010000048">
    <property type="protein sequence ID" value="GAA0491296.1"/>
    <property type="molecule type" value="Genomic_DNA"/>
</dbReference>
<evidence type="ECO:0000256" key="6">
    <source>
        <dbReference type="ARBA" id="ARBA00023251"/>
    </source>
</evidence>
<dbReference type="CDD" id="cd17321">
    <property type="entry name" value="MFS_MMR_MDR_like"/>
    <property type="match status" value="1"/>
</dbReference>
<keyword evidence="5 7" id="KW-0472">Membrane</keyword>
<comment type="subcellular location">
    <subcellularLocation>
        <location evidence="1">Cell membrane</location>
        <topology evidence="1">Multi-pass membrane protein</topology>
    </subcellularLocation>
</comment>